<evidence type="ECO:0000256" key="1">
    <source>
        <dbReference type="SAM" id="Phobius"/>
    </source>
</evidence>
<keyword evidence="3" id="KW-1185">Reference proteome</keyword>
<keyword evidence="1" id="KW-0812">Transmembrane</keyword>
<keyword evidence="1" id="KW-0472">Membrane</keyword>
<feature type="transmembrane region" description="Helical" evidence="1">
    <location>
        <begin position="57"/>
        <end position="76"/>
    </location>
</feature>
<evidence type="ECO:0000313" key="3">
    <source>
        <dbReference type="Proteomes" id="UP000192660"/>
    </source>
</evidence>
<accession>A0A1W1WC83</accession>
<organism evidence="2 3">
    <name type="scientific">Sulfobacillus thermosulfidooxidans (strain DSM 9293 / VKM B-1269 / AT-1)</name>
    <dbReference type="NCBI Taxonomy" id="929705"/>
    <lineage>
        <taxon>Bacteria</taxon>
        <taxon>Bacillati</taxon>
        <taxon>Bacillota</taxon>
        <taxon>Clostridia</taxon>
        <taxon>Eubacteriales</taxon>
        <taxon>Clostridiales Family XVII. Incertae Sedis</taxon>
        <taxon>Sulfobacillus</taxon>
    </lineage>
</organism>
<keyword evidence="1" id="KW-1133">Transmembrane helix</keyword>
<evidence type="ECO:0000313" key="2">
    <source>
        <dbReference type="EMBL" id="SMC03928.1"/>
    </source>
</evidence>
<feature type="transmembrane region" description="Helical" evidence="1">
    <location>
        <begin position="166"/>
        <end position="184"/>
    </location>
</feature>
<dbReference type="AlphaFoldDB" id="A0A1W1WC83"/>
<dbReference type="EMBL" id="FWWY01000001">
    <property type="protein sequence ID" value="SMC03928.1"/>
    <property type="molecule type" value="Genomic_DNA"/>
</dbReference>
<reference evidence="3" key="1">
    <citation type="submission" date="2017-04" db="EMBL/GenBank/DDBJ databases">
        <authorList>
            <person name="Varghese N."/>
            <person name="Submissions S."/>
        </authorList>
    </citation>
    <scope>NUCLEOTIDE SEQUENCE [LARGE SCALE GENOMIC DNA]</scope>
    <source>
        <strain evidence="3">DSM 9293</strain>
    </source>
</reference>
<gene>
    <name evidence="2" type="ORF">SAMN00768000_1361</name>
</gene>
<feature type="transmembrane region" description="Helical" evidence="1">
    <location>
        <begin position="131"/>
        <end position="154"/>
    </location>
</feature>
<sequence>MLGLGLTTLKFFARKKHSVVVWILAFLTFLAADLCYEQYWFSQFVLVFIIAWHYRKAFWPVVLSPASALLLTAAWYERHVPGMVANGKEANHSLGAVLHSFQAIVPQIQYIWTTEQFSAWREGLRWSHVPAMWLVVVIILSLIFSLFVVSWNYTKPHEIGEMSVHPLALAGAGIIWIVLSYMPWLFTHYVWVADRSVTVAAIGIGLLAEALLVILRPFNVHRIGRMMSMVGLSAFLVTVIVLRGQDIAAYDAANAFSAQIGQVVLKTLQQHQVTKGVIVVKNSTWTFAPWTYTYHDHITTVWNAKLGTHYMLEDLSQGHAHYHVVPLWPGDLVTSVTIPKATAVILTTKMPSSALIAQLGVRHGVVIQYRDVFPQPHIVRTEWFSLMPEHH</sequence>
<proteinExistence type="predicted"/>
<feature type="transmembrane region" description="Helical" evidence="1">
    <location>
        <begin position="196"/>
        <end position="215"/>
    </location>
</feature>
<name>A0A1W1WC83_SULTA</name>
<feature type="transmembrane region" description="Helical" evidence="1">
    <location>
        <begin position="20"/>
        <end position="36"/>
    </location>
</feature>
<dbReference type="Proteomes" id="UP000192660">
    <property type="component" value="Unassembled WGS sequence"/>
</dbReference>
<protein>
    <submittedName>
        <fullName evidence="2">Uncharacterized protein</fullName>
    </submittedName>
</protein>